<evidence type="ECO:0000313" key="1">
    <source>
        <dbReference type="EMBL" id="SNZ13228.1"/>
    </source>
</evidence>
<keyword evidence="2" id="KW-1185">Reference proteome</keyword>
<dbReference type="InterPro" id="IPR023393">
    <property type="entry name" value="START-like_dom_sf"/>
</dbReference>
<reference evidence="2" key="1">
    <citation type="submission" date="2017-09" db="EMBL/GenBank/DDBJ databases">
        <authorList>
            <person name="Varghese N."/>
            <person name="Submissions S."/>
        </authorList>
    </citation>
    <scope>NUCLEOTIDE SEQUENCE [LARGE SCALE GENOMIC DNA]</scope>
    <source>
        <strain evidence="2">DSM 27208</strain>
    </source>
</reference>
<proteinExistence type="predicted"/>
<dbReference type="AlphaFoldDB" id="A0A285NVG3"/>
<gene>
    <name evidence="1" type="ORF">SAMN06269185_2085</name>
</gene>
<organism evidence="1 2">
    <name type="scientific">Natronoarchaeum philippinense</name>
    <dbReference type="NCBI Taxonomy" id="558529"/>
    <lineage>
        <taxon>Archaea</taxon>
        <taxon>Methanobacteriati</taxon>
        <taxon>Methanobacteriota</taxon>
        <taxon>Stenosarchaea group</taxon>
        <taxon>Halobacteria</taxon>
        <taxon>Halobacteriales</taxon>
        <taxon>Natronoarchaeaceae</taxon>
    </lineage>
</organism>
<protein>
    <submittedName>
        <fullName evidence="1">Carbon monoxide dehydrogenase subunit G</fullName>
    </submittedName>
</protein>
<accession>A0A285NVG3</accession>
<name>A0A285NVG3_NATPI</name>
<dbReference type="Proteomes" id="UP000219453">
    <property type="component" value="Unassembled WGS sequence"/>
</dbReference>
<evidence type="ECO:0000313" key="2">
    <source>
        <dbReference type="Proteomes" id="UP000219453"/>
    </source>
</evidence>
<dbReference type="RefSeq" id="WP_097008989.1">
    <property type="nucleotide sequence ID" value="NZ_OBEJ01000002.1"/>
</dbReference>
<dbReference type="EMBL" id="OBEJ01000002">
    <property type="protein sequence ID" value="SNZ13228.1"/>
    <property type="molecule type" value="Genomic_DNA"/>
</dbReference>
<sequence>MTVRVERTFELPVEPERVWEFIADPEKRARSISVVSDYELDDADGRRATWHVDLPVPLLDRTAAVRTEDVERRAPEYVEFVGRSKVLRVTGEHEIEATEDGSRLHNRFVVDGRLPGVERFFERNLDDELRNLETTLRDDLGVEQ</sequence>
<dbReference type="InterPro" id="IPR019587">
    <property type="entry name" value="Polyketide_cyclase/dehydratase"/>
</dbReference>
<dbReference type="OrthoDB" id="25755at2157"/>
<dbReference type="Pfam" id="PF10604">
    <property type="entry name" value="Polyketide_cyc2"/>
    <property type="match status" value="1"/>
</dbReference>
<dbReference type="CDD" id="cd07812">
    <property type="entry name" value="SRPBCC"/>
    <property type="match status" value="1"/>
</dbReference>
<dbReference type="SUPFAM" id="SSF55961">
    <property type="entry name" value="Bet v1-like"/>
    <property type="match status" value="1"/>
</dbReference>
<dbReference type="Gene3D" id="3.30.530.20">
    <property type="match status" value="1"/>
</dbReference>